<dbReference type="EMBL" id="AGNL01031683">
    <property type="protein sequence ID" value="EJK56351.1"/>
    <property type="molecule type" value="Genomic_DNA"/>
</dbReference>
<feature type="transmembrane region" description="Helical" evidence="2">
    <location>
        <begin position="369"/>
        <end position="387"/>
    </location>
</feature>
<name>K0S610_THAOC</name>
<sequence length="402" mass="44371">MTMLSSQSRHIYRIGDIALPCDVDTSNAADAKANRASHHLKPGDGAFVRRSDRLWHYAIVHEVRSRHIIFKVKEDGSTKKVGRSRLADGVLPHLTKTSAQARRDRTAGKKVGISSSWRSGDETTPECESHGSSSSERNESAQLDSLDIRGPTAEMKKRYTNFAGMRRFSLRRGDSIAAGVQHLSEHLSEKEVLSDEGSEEVVVGTKPRATARRRGSVVNMASNVVRRLSSFGKKNSQDNVAARGDADTAAAIEEVKKWDEQEEKGSVAPKQPPIQASRRRGLGRRGSVTNRMSQALRLMIQEKSSDKSSGKPAKHESKLTVKGTSSIFNSLMAGELGPEDCASELKQTIPGSGRKGLLRKTFPARTPRLLLLLLLLTTTYYYYYYYVPEAHAATLTYTLTFP</sequence>
<keyword evidence="4" id="KW-1185">Reference proteome</keyword>
<keyword evidence="2" id="KW-1133">Transmembrane helix</keyword>
<feature type="region of interest" description="Disordered" evidence="1">
    <location>
        <begin position="95"/>
        <end position="150"/>
    </location>
</feature>
<gene>
    <name evidence="3" type="ORF">THAOC_23780</name>
</gene>
<dbReference type="OrthoDB" id="56842at2759"/>
<evidence type="ECO:0000256" key="1">
    <source>
        <dbReference type="SAM" id="MobiDB-lite"/>
    </source>
</evidence>
<keyword evidence="2" id="KW-0812">Transmembrane</keyword>
<evidence type="ECO:0000313" key="3">
    <source>
        <dbReference type="EMBL" id="EJK56351.1"/>
    </source>
</evidence>
<dbReference type="AlphaFoldDB" id="K0S610"/>
<evidence type="ECO:0000313" key="4">
    <source>
        <dbReference type="Proteomes" id="UP000266841"/>
    </source>
</evidence>
<dbReference type="Proteomes" id="UP000266841">
    <property type="component" value="Unassembled WGS sequence"/>
</dbReference>
<comment type="caution">
    <text evidence="3">The sequence shown here is derived from an EMBL/GenBank/DDBJ whole genome shotgun (WGS) entry which is preliminary data.</text>
</comment>
<accession>K0S610</accession>
<keyword evidence="2" id="KW-0472">Membrane</keyword>
<organism evidence="3 4">
    <name type="scientific">Thalassiosira oceanica</name>
    <name type="common">Marine diatom</name>
    <dbReference type="NCBI Taxonomy" id="159749"/>
    <lineage>
        <taxon>Eukaryota</taxon>
        <taxon>Sar</taxon>
        <taxon>Stramenopiles</taxon>
        <taxon>Ochrophyta</taxon>
        <taxon>Bacillariophyta</taxon>
        <taxon>Coscinodiscophyceae</taxon>
        <taxon>Thalassiosirophycidae</taxon>
        <taxon>Thalassiosirales</taxon>
        <taxon>Thalassiosiraceae</taxon>
        <taxon>Thalassiosira</taxon>
    </lineage>
</organism>
<proteinExistence type="predicted"/>
<evidence type="ECO:0000256" key="2">
    <source>
        <dbReference type="SAM" id="Phobius"/>
    </source>
</evidence>
<protein>
    <submittedName>
        <fullName evidence="3">Uncharacterized protein</fullName>
    </submittedName>
</protein>
<feature type="region of interest" description="Disordered" evidence="1">
    <location>
        <begin position="257"/>
        <end position="288"/>
    </location>
</feature>
<reference evidence="3 4" key="1">
    <citation type="journal article" date="2012" name="Genome Biol.">
        <title>Genome and low-iron response of an oceanic diatom adapted to chronic iron limitation.</title>
        <authorList>
            <person name="Lommer M."/>
            <person name="Specht M."/>
            <person name="Roy A.S."/>
            <person name="Kraemer L."/>
            <person name="Andreson R."/>
            <person name="Gutowska M.A."/>
            <person name="Wolf J."/>
            <person name="Bergner S.V."/>
            <person name="Schilhabel M.B."/>
            <person name="Klostermeier U.C."/>
            <person name="Beiko R.G."/>
            <person name="Rosenstiel P."/>
            <person name="Hippler M."/>
            <person name="Laroche J."/>
        </authorList>
    </citation>
    <scope>NUCLEOTIDE SEQUENCE [LARGE SCALE GENOMIC DNA]</scope>
    <source>
        <strain evidence="3 4">CCMP1005</strain>
    </source>
</reference>